<dbReference type="InterPro" id="IPR038695">
    <property type="entry name" value="Saro_0823-like_sf"/>
</dbReference>
<accession>A0A414AUL3</accession>
<reference evidence="1 2" key="1">
    <citation type="submission" date="2018-08" db="EMBL/GenBank/DDBJ databases">
        <title>A genome reference for cultivated species of the human gut microbiota.</title>
        <authorList>
            <person name="Zou Y."/>
            <person name="Xue W."/>
            <person name="Luo G."/>
        </authorList>
    </citation>
    <scope>NUCLEOTIDE SEQUENCE [LARGE SCALE GENOMIC DNA]</scope>
    <source>
        <strain evidence="1 2">AM35-14</strain>
    </source>
</reference>
<evidence type="ECO:0008006" key="3">
    <source>
        <dbReference type="Google" id="ProtNLM"/>
    </source>
</evidence>
<protein>
    <recommendedName>
        <fullName evidence="3">DUF192 domain-containing protein</fullName>
    </recommendedName>
</protein>
<dbReference type="EMBL" id="QSHZ01000015">
    <property type="protein sequence ID" value="RHC55315.1"/>
    <property type="molecule type" value="Genomic_DNA"/>
</dbReference>
<dbReference type="Proteomes" id="UP000283975">
    <property type="component" value="Unassembled WGS sequence"/>
</dbReference>
<name>A0A414AUL3_9FIRM</name>
<sequence length="79" mass="9153">MPKGEGLFLKKVGSVHTCFMRFTIQVIYLDRDYRVIAKEVLQPWRCGKLYKRAAHVLETGITDGDNIHIDMILRLESCN</sequence>
<evidence type="ECO:0000313" key="2">
    <source>
        <dbReference type="Proteomes" id="UP000283975"/>
    </source>
</evidence>
<gene>
    <name evidence="1" type="ORF">DW839_15490</name>
</gene>
<proteinExistence type="predicted"/>
<organism evidence="1 2">
    <name type="scientific">Enterocloster bolteae</name>
    <dbReference type="NCBI Taxonomy" id="208479"/>
    <lineage>
        <taxon>Bacteria</taxon>
        <taxon>Bacillati</taxon>
        <taxon>Bacillota</taxon>
        <taxon>Clostridia</taxon>
        <taxon>Lachnospirales</taxon>
        <taxon>Lachnospiraceae</taxon>
        <taxon>Enterocloster</taxon>
    </lineage>
</organism>
<dbReference type="Gene3D" id="2.60.120.1140">
    <property type="entry name" value="Protein of unknown function DUF192"/>
    <property type="match status" value="1"/>
</dbReference>
<comment type="caution">
    <text evidence="1">The sequence shown here is derived from an EMBL/GenBank/DDBJ whole genome shotgun (WGS) entry which is preliminary data.</text>
</comment>
<evidence type="ECO:0000313" key="1">
    <source>
        <dbReference type="EMBL" id="RHC55315.1"/>
    </source>
</evidence>
<dbReference type="AlphaFoldDB" id="A0A414AUL3"/>